<reference evidence="2" key="1">
    <citation type="journal article" date="2023" name="Commun. Biol.">
        <title>Genome analysis of Parmales, the sister group of diatoms, reveals the evolutionary specialization of diatoms from phago-mixotrophs to photoautotrophs.</title>
        <authorList>
            <person name="Ban H."/>
            <person name="Sato S."/>
            <person name="Yoshikawa S."/>
            <person name="Yamada K."/>
            <person name="Nakamura Y."/>
            <person name="Ichinomiya M."/>
            <person name="Sato N."/>
            <person name="Blanc-Mathieu R."/>
            <person name="Endo H."/>
            <person name="Kuwata A."/>
            <person name="Ogata H."/>
        </authorList>
    </citation>
    <scope>NUCLEOTIDE SEQUENCE [LARGE SCALE GENOMIC DNA]</scope>
</reference>
<name>A0A9W7EHT4_9STRA</name>
<gene>
    <name evidence="1" type="ORF">TL16_g08967</name>
</gene>
<sequence>MLSANPGTSSSLIMSILTSPLPKIQLTCFSPSASDKEHVENTATLAPHVKQFDHIDFVVSINSASICAPF</sequence>
<comment type="caution">
    <text evidence="1">The sequence shown here is derived from an EMBL/GenBank/DDBJ whole genome shotgun (WGS) entry which is preliminary data.</text>
</comment>
<evidence type="ECO:0000313" key="1">
    <source>
        <dbReference type="EMBL" id="GMH81559.1"/>
    </source>
</evidence>
<protein>
    <submittedName>
        <fullName evidence="1">Uncharacterized protein</fullName>
    </submittedName>
</protein>
<organism evidence="1 2">
    <name type="scientific">Triparma laevis f. inornata</name>
    <dbReference type="NCBI Taxonomy" id="1714386"/>
    <lineage>
        <taxon>Eukaryota</taxon>
        <taxon>Sar</taxon>
        <taxon>Stramenopiles</taxon>
        <taxon>Ochrophyta</taxon>
        <taxon>Bolidophyceae</taxon>
        <taxon>Parmales</taxon>
        <taxon>Triparmaceae</taxon>
        <taxon>Triparma</taxon>
    </lineage>
</organism>
<accession>A0A9W7EHT4</accession>
<evidence type="ECO:0000313" key="2">
    <source>
        <dbReference type="Proteomes" id="UP001162640"/>
    </source>
</evidence>
<dbReference type="EMBL" id="BLQM01000302">
    <property type="protein sequence ID" value="GMH81559.1"/>
    <property type="molecule type" value="Genomic_DNA"/>
</dbReference>
<proteinExistence type="predicted"/>
<dbReference type="Proteomes" id="UP001162640">
    <property type="component" value="Unassembled WGS sequence"/>
</dbReference>
<dbReference type="AlphaFoldDB" id="A0A9W7EHT4"/>